<reference evidence="2 3" key="1">
    <citation type="submission" date="2015-06" db="EMBL/GenBank/DDBJ databases">
        <title>Survival trade-offs in plant roots during colonization by closely related pathogenic and mutualistic fungi.</title>
        <authorList>
            <person name="Hacquard S."/>
            <person name="Kracher B."/>
            <person name="Hiruma K."/>
            <person name="Weinman A."/>
            <person name="Muench P."/>
            <person name="Garrido Oter R."/>
            <person name="Ver Loren van Themaat E."/>
            <person name="Dallerey J.-F."/>
            <person name="Damm U."/>
            <person name="Henrissat B."/>
            <person name="Lespinet O."/>
            <person name="Thon M."/>
            <person name="Kemen E."/>
            <person name="McHardy A.C."/>
            <person name="Schulze-Lefert P."/>
            <person name="O'Connell R.J."/>
        </authorList>
    </citation>
    <scope>NUCLEOTIDE SEQUENCE [LARGE SCALE GENOMIC DNA]</scope>
    <source>
        <strain evidence="2 3">0861</strain>
    </source>
</reference>
<feature type="compositionally biased region" description="Polar residues" evidence="1">
    <location>
        <begin position="695"/>
        <end position="717"/>
    </location>
</feature>
<organism evidence="2 3">
    <name type="scientific">Colletotrichum tofieldiae</name>
    <dbReference type="NCBI Taxonomy" id="708197"/>
    <lineage>
        <taxon>Eukaryota</taxon>
        <taxon>Fungi</taxon>
        <taxon>Dikarya</taxon>
        <taxon>Ascomycota</taxon>
        <taxon>Pezizomycotina</taxon>
        <taxon>Sordariomycetes</taxon>
        <taxon>Hypocreomycetidae</taxon>
        <taxon>Glomerellales</taxon>
        <taxon>Glomerellaceae</taxon>
        <taxon>Colletotrichum</taxon>
        <taxon>Colletotrichum spaethianum species complex</taxon>
    </lineage>
</organism>
<feature type="compositionally biased region" description="Basic and acidic residues" evidence="1">
    <location>
        <begin position="234"/>
        <end position="258"/>
    </location>
</feature>
<evidence type="ECO:0000313" key="2">
    <source>
        <dbReference type="EMBL" id="KZL70839.1"/>
    </source>
</evidence>
<feature type="compositionally biased region" description="Polar residues" evidence="1">
    <location>
        <begin position="220"/>
        <end position="230"/>
    </location>
</feature>
<feature type="compositionally biased region" description="Polar residues" evidence="1">
    <location>
        <begin position="566"/>
        <end position="581"/>
    </location>
</feature>
<feature type="compositionally biased region" description="Basic and acidic residues" evidence="1">
    <location>
        <begin position="126"/>
        <end position="135"/>
    </location>
</feature>
<dbReference type="AlphaFoldDB" id="A0A166SK53"/>
<feature type="compositionally biased region" description="Polar residues" evidence="1">
    <location>
        <begin position="648"/>
        <end position="657"/>
    </location>
</feature>
<feature type="compositionally biased region" description="Polar residues" evidence="1">
    <location>
        <begin position="512"/>
        <end position="523"/>
    </location>
</feature>
<feature type="compositionally biased region" description="Basic and acidic residues" evidence="1">
    <location>
        <begin position="192"/>
        <end position="217"/>
    </location>
</feature>
<feature type="compositionally biased region" description="Polar residues" evidence="1">
    <location>
        <begin position="793"/>
        <end position="810"/>
    </location>
</feature>
<feature type="compositionally biased region" description="Acidic residues" evidence="1">
    <location>
        <begin position="163"/>
        <end position="186"/>
    </location>
</feature>
<gene>
    <name evidence="2" type="ORF">CT0861_09695</name>
</gene>
<feature type="compositionally biased region" description="Polar residues" evidence="1">
    <location>
        <begin position="619"/>
        <end position="633"/>
    </location>
</feature>
<accession>A0A166SK53</accession>
<feature type="region of interest" description="Disordered" evidence="1">
    <location>
        <begin position="395"/>
        <end position="466"/>
    </location>
</feature>
<proteinExistence type="predicted"/>
<feature type="region of interest" description="Disordered" evidence="1">
    <location>
        <begin position="480"/>
        <end position="838"/>
    </location>
</feature>
<feature type="compositionally biased region" description="Basic residues" evidence="1">
    <location>
        <begin position="116"/>
        <end position="125"/>
    </location>
</feature>
<feature type="region of interest" description="Disordered" evidence="1">
    <location>
        <begin position="25"/>
        <end position="54"/>
    </location>
</feature>
<dbReference type="EMBL" id="LFIV01000083">
    <property type="protein sequence ID" value="KZL70839.1"/>
    <property type="molecule type" value="Genomic_DNA"/>
</dbReference>
<keyword evidence="3" id="KW-1185">Reference proteome</keyword>
<comment type="caution">
    <text evidence="2">The sequence shown here is derived from an EMBL/GenBank/DDBJ whole genome shotgun (WGS) entry which is preliminary data.</text>
</comment>
<feature type="compositionally biased region" description="Polar residues" evidence="1">
    <location>
        <begin position="735"/>
        <end position="744"/>
    </location>
</feature>
<sequence>MTRKTRSSTLCEWALGVSVEEYCNSVDRRRSRKPGGRQRISVEISTDDESEEDTVKITYPRANLSKNPNGHFPGIKKVRFEKLASKSALRAADADVDSEGDSEPQPDCDCRDRVRGQVKLKTTGKYKKESSKDEETSGPETASKSKKKKGDKSAKKKVVESSSESEESETETTETDTETDESEEEAPPPSKKNTDVDVSKTQEKTKDTKKSSKKSNEDTASANVALNNVGPSGKRREKDTKPKKDKARNFEEPQKLRPEANLSPHLRRPNLIMPTRAEVLQVEHTIEGVEDPRPNAFHDPQHGVVRVYHGPAYGNPYGMLYPARDPNKAPLPMGVPHPLQNPYFYGFANPTNPGDNHFKGQSPWGTAPLTCMPGGPPVMAPVDPVQMQMQMPSWWGAMSPTKAGSPKGTPKPVMSGATQGDGASTGARNKDKGWDTNVGPQQNKTPSPPPKPASPNNVAPVSPININLTVNPNTPWAAFASNISNKSTPDKNGPQTNGGGSNGSKKSWGSKRTTNWQPITSGQHPDLGWGTPTKSQGSIKGSNSARAQTGGENTDPWGATGGNGSNRGWNTSDNSQNNDARATSGGDGWTTADNNQAAAMHNDGWGASNDQSGDVWANTGGNYNNWSTGSNHSGSKKSNRSQKGGGSNRSPSGQAQPATDWDGQGNNVGYSGRAVSNGSNKSSKPKHTPPPSTNGGWDNNAGPTTNSPVDGSSNKSNGPRHDSKKAPNNGDVWATGSNSAWTTDNNAGPTNSNSPNNSHMSKKSSNSGGKGGDQWTTAAGGGAGWGPETTSGDNWNPTATEMSKASSGSKSMPGAWDNSLPWGDTSMAQSTRGAADNW</sequence>
<evidence type="ECO:0000313" key="3">
    <source>
        <dbReference type="Proteomes" id="UP000076552"/>
    </source>
</evidence>
<dbReference type="Proteomes" id="UP000076552">
    <property type="component" value="Unassembled WGS sequence"/>
</dbReference>
<feature type="compositionally biased region" description="Acidic residues" evidence="1">
    <location>
        <begin position="94"/>
        <end position="106"/>
    </location>
</feature>
<feature type="compositionally biased region" description="Polar residues" evidence="1">
    <location>
        <begin position="664"/>
        <end position="678"/>
    </location>
</feature>
<protein>
    <submittedName>
        <fullName evidence="2">Uncharacterized protein</fullName>
    </submittedName>
</protein>
<feature type="region of interest" description="Disordered" evidence="1">
    <location>
        <begin position="84"/>
        <end position="266"/>
    </location>
</feature>
<feature type="compositionally biased region" description="Polar residues" evidence="1">
    <location>
        <begin position="532"/>
        <end position="552"/>
    </location>
</feature>
<name>A0A166SK53_9PEZI</name>
<dbReference type="STRING" id="708197.A0A166SK53"/>
<feature type="compositionally biased region" description="Low complexity" evidence="1">
    <location>
        <begin position="745"/>
        <end position="778"/>
    </location>
</feature>
<evidence type="ECO:0000256" key="1">
    <source>
        <dbReference type="SAM" id="MobiDB-lite"/>
    </source>
</evidence>
<dbReference type="OrthoDB" id="3439935at2759"/>